<proteinExistence type="predicted"/>
<name>A0ABQ1M842_9PROT</name>
<organism evidence="1 2">
    <name type="scientific">Asaia siamensis</name>
    <dbReference type="NCBI Taxonomy" id="110479"/>
    <lineage>
        <taxon>Bacteria</taxon>
        <taxon>Pseudomonadati</taxon>
        <taxon>Pseudomonadota</taxon>
        <taxon>Alphaproteobacteria</taxon>
        <taxon>Acetobacterales</taxon>
        <taxon>Acetobacteraceae</taxon>
        <taxon>Asaia</taxon>
    </lineage>
</organism>
<sequence>MVNKSVGAIMFGAMQMYQMQAMEQHIAQKEARREKSVSRLVRLRDFFRQDLTQLGEQIDTTFEAVCTGGHFPPSQIRRS</sequence>
<accession>A0ABQ1M842</accession>
<gene>
    <name evidence="1" type="ORF">GCM10007207_20560</name>
</gene>
<dbReference type="RefSeq" id="WP_188426692.1">
    <property type="nucleotide sequence ID" value="NZ_BMCH01000005.1"/>
</dbReference>
<reference evidence="2" key="1">
    <citation type="journal article" date="2019" name="Int. J. Syst. Evol. Microbiol.">
        <title>The Global Catalogue of Microorganisms (GCM) 10K type strain sequencing project: providing services to taxonomists for standard genome sequencing and annotation.</title>
        <authorList>
            <consortium name="The Broad Institute Genomics Platform"/>
            <consortium name="The Broad Institute Genome Sequencing Center for Infectious Disease"/>
            <person name="Wu L."/>
            <person name="Ma J."/>
        </authorList>
    </citation>
    <scope>NUCLEOTIDE SEQUENCE [LARGE SCALE GENOMIC DNA]</scope>
    <source>
        <strain evidence="2">CCM 7132</strain>
    </source>
</reference>
<dbReference type="EMBL" id="BMCH01000005">
    <property type="protein sequence ID" value="GGC34952.1"/>
    <property type="molecule type" value="Genomic_DNA"/>
</dbReference>
<keyword evidence="2" id="KW-1185">Reference proteome</keyword>
<dbReference type="Proteomes" id="UP000637769">
    <property type="component" value="Unassembled WGS sequence"/>
</dbReference>
<evidence type="ECO:0000313" key="2">
    <source>
        <dbReference type="Proteomes" id="UP000637769"/>
    </source>
</evidence>
<comment type="caution">
    <text evidence="1">The sequence shown here is derived from an EMBL/GenBank/DDBJ whole genome shotgun (WGS) entry which is preliminary data.</text>
</comment>
<protein>
    <submittedName>
        <fullName evidence="1">Uncharacterized protein</fullName>
    </submittedName>
</protein>
<evidence type="ECO:0000313" key="1">
    <source>
        <dbReference type="EMBL" id="GGC34952.1"/>
    </source>
</evidence>